<keyword evidence="1" id="KW-0479">Metal-binding</keyword>
<sequence>MPKGEPRRHEILNLYRDLFVEKERDHGGTGALLAHRAYSREEASADTPAGVAFIDVVILPPGVSIGLHTHGDDAETYIILRGAGLMHRDGGEFRVETGDVVHNRPYGTHGLVNDGEEELHLLVFEIAPAA</sequence>
<dbReference type="SUPFAM" id="SSF51182">
    <property type="entry name" value="RmlC-like cupins"/>
    <property type="match status" value="1"/>
</dbReference>
<dbReference type="GO" id="GO:0046872">
    <property type="term" value="F:metal ion binding"/>
    <property type="evidence" value="ECO:0007669"/>
    <property type="project" value="UniProtKB-KW"/>
</dbReference>
<evidence type="ECO:0000259" key="2">
    <source>
        <dbReference type="Pfam" id="PF07883"/>
    </source>
</evidence>
<dbReference type="RefSeq" id="WP_397722770.1">
    <property type="nucleotide sequence ID" value="NZ_AP035884.1"/>
</dbReference>
<dbReference type="Gene3D" id="2.60.120.10">
    <property type="entry name" value="Jelly Rolls"/>
    <property type="match status" value="1"/>
</dbReference>
<dbReference type="InterPro" id="IPR011051">
    <property type="entry name" value="RmlC_Cupin_sf"/>
</dbReference>
<dbReference type="InterPro" id="IPR014710">
    <property type="entry name" value="RmlC-like_jellyroll"/>
</dbReference>
<dbReference type="InterPro" id="IPR013096">
    <property type="entry name" value="Cupin_2"/>
</dbReference>
<dbReference type="PANTHER" id="PTHR35848:SF6">
    <property type="entry name" value="CUPIN TYPE-2 DOMAIN-CONTAINING PROTEIN"/>
    <property type="match status" value="1"/>
</dbReference>
<evidence type="ECO:0000256" key="1">
    <source>
        <dbReference type="ARBA" id="ARBA00022723"/>
    </source>
</evidence>
<dbReference type="KEGG" id="stcm:SCMC78_22970"/>
<organism evidence="3">
    <name type="scientific">Streptomyces sp. CMC78</name>
    <dbReference type="NCBI Taxonomy" id="3231512"/>
    <lineage>
        <taxon>Bacteria</taxon>
        <taxon>Bacillati</taxon>
        <taxon>Actinomycetota</taxon>
        <taxon>Actinomycetes</taxon>
        <taxon>Kitasatosporales</taxon>
        <taxon>Streptomycetaceae</taxon>
        <taxon>Streptomyces</taxon>
    </lineage>
</organism>
<dbReference type="InterPro" id="IPR051610">
    <property type="entry name" value="GPI/OXD"/>
</dbReference>
<dbReference type="PANTHER" id="PTHR35848">
    <property type="entry name" value="OXALATE-BINDING PROTEIN"/>
    <property type="match status" value="1"/>
</dbReference>
<name>A0AB33KDS9_9ACTN</name>
<reference evidence="3" key="1">
    <citation type="submission" date="2024-07" db="EMBL/GenBank/DDBJ databases">
        <title>Complete genome sequences of cellulolytic bacteria, Kitasatospora sp. CMC57 and Streptomyces sp. CMC78, isolated from Japanese agricultural soil.</title>
        <authorList>
            <person name="Hashimoto T."/>
            <person name="Ito M."/>
            <person name="Iwamoto M."/>
            <person name="Fukahori D."/>
            <person name="Shoda T."/>
            <person name="Sakoda M."/>
            <person name="Morohoshi T."/>
            <person name="Mitsuboshi M."/>
            <person name="Nishizawa T."/>
        </authorList>
    </citation>
    <scope>NUCLEOTIDE SEQUENCE</scope>
    <source>
        <strain evidence="3">CMC78</strain>
    </source>
</reference>
<proteinExistence type="predicted"/>
<dbReference type="EMBL" id="AP035884">
    <property type="protein sequence ID" value="BFP52490.1"/>
    <property type="molecule type" value="Genomic_DNA"/>
</dbReference>
<feature type="domain" description="Cupin type-2" evidence="2">
    <location>
        <begin position="56"/>
        <end position="123"/>
    </location>
</feature>
<dbReference type="Pfam" id="PF07883">
    <property type="entry name" value="Cupin_2"/>
    <property type="match status" value="1"/>
</dbReference>
<dbReference type="AlphaFoldDB" id="A0AB33KDS9"/>
<evidence type="ECO:0000313" key="3">
    <source>
        <dbReference type="EMBL" id="BFP52490.1"/>
    </source>
</evidence>
<gene>
    <name evidence="3" type="ORF">SCMC78_22970</name>
</gene>
<accession>A0AB33KDS9</accession>
<protein>
    <recommendedName>
        <fullName evidence="2">Cupin type-2 domain-containing protein</fullName>
    </recommendedName>
</protein>